<reference evidence="3" key="1">
    <citation type="journal article" date="2014" name="PLoS ONE">
        <title>Transcriptome-Based Identification of ABC Transporters in the Western Tarnished Plant Bug Lygus hesperus.</title>
        <authorList>
            <person name="Hull J.J."/>
            <person name="Chaney K."/>
            <person name="Geib S.M."/>
            <person name="Fabrick J.A."/>
            <person name="Brent C.S."/>
            <person name="Walsh D."/>
            <person name="Lavine L.C."/>
        </authorList>
    </citation>
    <scope>NUCLEOTIDE SEQUENCE</scope>
</reference>
<feature type="compositionally biased region" description="Low complexity" evidence="1">
    <location>
        <begin position="19"/>
        <end position="31"/>
    </location>
</feature>
<dbReference type="EMBL" id="GBHO01001481">
    <property type="protein sequence ID" value="JAG42123.1"/>
    <property type="molecule type" value="Transcribed_RNA"/>
</dbReference>
<protein>
    <submittedName>
        <fullName evidence="3">Zinc finger MYM-type protein 1</fullName>
    </submittedName>
</protein>
<dbReference type="AlphaFoldDB" id="A0A0A9ZA63"/>
<accession>A0A0A9ZA63</accession>
<name>A0A0A9ZA63_LYGHE</name>
<dbReference type="EMBL" id="GBHO01001482">
    <property type="protein sequence ID" value="JAG42122.1"/>
    <property type="molecule type" value="Transcribed_RNA"/>
</dbReference>
<feature type="domain" description="TTF-type" evidence="2">
    <location>
        <begin position="96"/>
        <end position="202"/>
    </location>
</feature>
<evidence type="ECO:0000313" key="3">
    <source>
        <dbReference type="EMBL" id="JAG42122.1"/>
    </source>
</evidence>
<proteinExistence type="predicted"/>
<feature type="region of interest" description="Disordered" evidence="1">
    <location>
        <begin position="62"/>
        <end position="92"/>
    </location>
</feature>
<evidence type="ECO:0000256" key="1">
    <source>
        <dbReference type="SAM" id="MobiDB-lite"/>
    </source>
</evidence>
<reference evidence="3" key="2">
    <citation type="submission" date="2014-07" db="EMBL/GenBank/DDBJ databases">
        <authorList>
            <person name="Hull J."/>
        </authorList>
    </citation>
    <scope>NUCLEOTIDE SEQUENCE</scope>
</reference>
<evidence type="ECO:0000313" key="4">
    <source>
        <dbReference type="EMBL" id="JAG42123.1"/>
    </source>
</evidence>
<feature type="region of interest" description="Disordered" evidence="1">
    <location>
        <begin position="1"/>
        <end position="47"/>
    </location>
</feature>
<sequence>MDHSSLDHFMVKRRKPNDDGAASDDAGACDSTYQQEDEGGSPPDVKVDKEILDEAMRHYNEQVERSFRESPGTTPTELPEFPYQPEDVPPYRDRRRPHLFQKKWYKEYPWLHYDVASQSMFCFQCLSAVIRKVADCPPNMQNIFARGGFKNWKKGIERFRVHENSQLHKDTLEFSVKRLFGLKEKCAGVESIMSSVNYLVGVGYDTQRPCLMELLFLRKNELPQLSEHLSKTSFSTSDERELLSIMTSSTMRAVSVKIKEAGPYGLVLEKLNLFDKTLFAVTARVSRFTKTDELYLGMYTKQNILHELVNYLDADDLRIYFSDMADSSSIAGALDKIQPSALSIHCPNHNLCLDLQDVLKRAPGAGRTLMVLDELRTILKESNYFHDENSENQTPICPKRKVISFKTISAILTNYSDVVDEVKTFSETVTSSFVATYVLCELRKPRTFFSLLLCKVLFYPIENLNGILNKSESVKATLEAVDSVLQILQSSKVEQEFETFWHKYSLACKSLAIWNDTPDIITTEKSSQKSTYFQTIDTIIDYLKRKFRNDGYDNLLKLENALLKDDDRSIKEADSVLKANDINPDSLAMEKRMLTKIMEVKGSFTLPQIISKFRDLKTGTLGLLPEIMKLVDLLLVAQVARCGNSPPHRLKNLAQFLNITRGPDLANELSILYVYKNEPFMNTPEVAREYIESDSKRFEALFK</sequence>
<dbReference type="SMART" id="SM00597">
    <property type="entry name" value="ZnF_TTF"/>
    <property type="match status" value="1"/>
</dbReference>
<evidence type="ECO:0000259" key="2">
    <source>
        <dbReference type="SMART" id="SM00597"/>
    </source>
</evidence>
<organism evidence="3">
    <name type="scientific">Lygus hesperus</name>
    <name type="common">Western plant bug</name>
    <dbReference type="NCBI Taxonomy" id="30085"/>
    <lineage>
        <taxon>Eukaryota</taxon>
        <taxon>Metazoa</taxon>
        <taxon>Ecdysozoa</taxon>
        <taxon>Arthropoda</taxon>
        <taxon>Hexapoda</taxon>
        <taxon>Insecta</taxon>
        <taxon>Pterygota</taxon>
        <taxon>Neoptera</taxon>
        <taxon>Paraneoptera</taxon>
        <taxon>Hemiptera</taxon>
        <taxon>Heteroptera</taxon>
        <taxon>Panheteroptera</taxon>
        <taxon>Cimicomorpha</taxon>
        <taxon>Miridae</taxon>
        <taxon>Mirini</taxon>
        <taxon>Lygus</taxon>
    </lineage>
</organism>
<dbReference type="InterPro" id="IPR006580">
    <property type="entry name" value="Znf_TTF"/>
</dbReference>
<gene>
    <name evidence="3" type="primary">ZMYM1_1</name>
    <name evidence="4" type="synonym">ZMYM1_7</name>
    <name evidence="3" type="ORF">CM83_27527</name>
    <name evidence="4" type="ORF">CM83_27532</name>
</gene>
<feature type="compositionally biased region" description="Basic and acidic residues" evidence="1">
    <location>
        <begin position="1"/>
        <end position="10"/>
    </location>
</feature>